<keyword evidence="2" id="KW-1185">Reference proteome</keyword>
<accession>A0A395SJV7</accession>
<evidence type="ECO:0000313" key="1">
    <source>
        <dbReference type="EMBL" id="RGP72387.1"/>
    </source>
</evidence>
<proteinExistence type="predicted"/>
<comment type="caution">
    <text evidence="1">The sequence shown here is derived from an EMBL/GenBank/DDBJ whole genome shotgun (WGS) entry which is preliminary data.</text>
</comment>
<name>A0A395SJV7_9HYPO</name>
<dbReference type="EMBL" id="PXOG01000148">
    <property type="protein sequence ID" value="RGP72387.1"/>
    <property type="molecule type" value="Genomic_DNA"/>
</dbReference>
<reference evidence="1 2" key="1">
    <citation type="journal article" date="2018" name="PLoS Pathog.">
        <title>Evolution of structural diversity of trichothecenes, a family of toxins produced by plant pathogenic and entomopathogenic fungi.</title>
        <authorList>
            <person name="Proctor R.H."/>
            <person name="McCormick S.P."/>
            <person name="Kim H.S."/>
            <person name="Cardoza R.E."/>
            <person name="Stanley A.M."/>
            <person name="Lindo L."/>
            <person name="Kelly A."/>
            <person name="Brown D.W."/>
            <person name="Lee T."/>
            <person name="Vaughan M.M."/>
            <person name="Alexander N.J."/>
            <person name="Busman M."/>
            <person name="Gutierrez S."/>
        </authorList>
    </citation>
    <scope>NUCLEOTIDE SEQUENCE [LARGE SCALE GENOMIC DNA]</scope>
    <source>
        <strain evidence="1 2">NRRL 20695</strain>
    </source>
</reference>
<organism evidence="1 2">
    <name type="scientific">Fusarium longipes</name>
    <dbReference type="NCBI Taxonomy" id="694270"/>
    <lineage>
        <taxon>Eukaryota</taxon>
        <taxon>Fungi</taxon>
        <taxon>Dikarya</taxon>
        <taxon>Ascomycota</taxon>
        <taxon>Pezizomycotina</taxon>
        <taxon>Sordariomycetes</taxon>
        <taxon>Hypocreomycetidae</taxon>
        <taxon>Hypocreales</taxon>
        <taxon>Nectriaceae</taxon>
        <taxon>Fusarium</taxon>
    </lineage>
</organism>
<evidence type="ECO:0000313" key="2">
    <source>
        <dbReference type="Proteomes" id="UP000266234"/>
    </source>
</evidence>
<protein>
    <submittedName>
        <fullName evidence="1">F-box domain</fullName>
    </submittedName>
</protein>
<sequence length="333" mass="37849">MSKPTQLYVSSLGNLDLNSEDPIPHYGLPTRAKNWPKSCHNDSLILNAPELNSKTPLLRLPDEILQPILHDALTRSLEFSLGNEAYWHDLEAPGIFGPRTGWARIQFHDMHARPEAVKKFLEWPKELHEFVLNDMISHPDPSYFWNHDILVEVLNTHKDHLKVLDLGWLGYHYDRNSFQVSSFPNLQSMALTVAYEKANEEACRNWLTSSLSTLILDLHTNDPQGGPTNCHDCMSKPGAESIVSFAKMAKEWKNQNGDMVGLTKIGIRAYSRGDSVWRGDGEVGCLHGKDGEEMKTNLIQCLRDIEAQGFEAFWVGYSGCRYTVEMMEAMYRS</sequence>
<dbReference type="Proteomes" id="UP000266234">
    <property type="component" value="Unassembled WGS sequence"/>
</dbReference>
<gene>
    <name evidence="1" type="ORF">FLONG3_6783</name>
</gene>
<dbReference type="AlphaFoldDB" id="A0A395SJV7"/>
<dbReference type="OrthoDB" id="5090828at2759"/>